<evidence type="ECO:0000313" key="2">
    <source>
        <dbReference type="Proteomes" id="UP000032483"/>
    </source>
</evidence>
<dbReference type="GO" id="GO:0006260">
    <property type="term" value="P:DNA replication"/>
    <property type="evidence" value="ECO:0007669"/>
    <property type="project" value="InterPro"/>
</dbReference>
<comment type="caution">
    <text evidence="1">The sequence shown here is derived from an EMBL/GenBank/DDBJ whole genome shotgun (WGS) entry which is preliminary data.</text>
</comment>
<proteinExistence type="predicted"/>
<sequence>MNFGGGEKIEETVSNITNEIMVVGSIYRNPDLIVEYSQYIKSKYDFFDEATRFFYECAVTIFETRSQALNKTVVVTFMSENQERLAQYKLLRGWKTIADWMQLAVIDDFKNYFEVLKKYSLLREYQRNGFNIEKIMSHKLFEKFTASDIYRMIRSKADRINTVILTNDSAEILNSNIKDTLHHCMEAPDMGLPIPFPIMNDVFRGLKKKSVMAVGMLSNAGKSRYMAKLIAYITLVRKEKVLVMLNEMTVEEMRYALITTVINNPEFQQLHGINLNKQEREITLGLYKDKNGEFIYPEKDDWGDVTEPIEHYIERVSKLSSEYNDIMHIAEWIEDQTQGLIFTKDVSMAYDDKTLEFEIRKASMTQGIEYVFYDTMKNDIATVGDWAAMMVSVTKITEICKQLNMFGYLSIQLTDDANYIEPDELVSNQIANCKGLKRVLHTLLLCKEIPPNKFSKYGYVASETDWGEPARHDLNPNKRYYAFNVDKNRFGTKPHLLFEVDLNLNTWIEVGELVRK</sequence>
<dbReference type="EMBL" id="JXXK01000002">
    <property type="protein sequence ID" value="KJF41219.1"/>
    <property type="molecule type" value="Genomic_DNA"/>
</dbReference>
<dbReference type="GO" id="GO:0003678">
    <property type="term" value="F:DNA helicase activity"/>
    <property type="evidence" value="ECO:0007669"/>
    <property type="project" value="InterPro"/>
</dbReference>
<dbReference type="GeneID" id="42855645"/>
<dbReference type="AlphaFoldDB" id="A0A0D8J397"/>
<evidence type="ECO:0000313" key="1">
    <source>
        <dbReference type="EMBL" id="KJF41219.1"/>
    </source>
</evidence>
<reference evidence="1" key="1">
    <citation type="submission" date="2015-02" db="EMBL/GenBank/DDBJ databases">
        <title>A novel member of the family Ruminococcaceae isolated from human feces.</title>
        <authorList>
            <person name="Shkoporov A.N."/>
            <person name="Chaplin A.V."/>
            <person name="Motuzova O.V."/>
            <person name="Kafarskaia L.I."/>
            <person name="Khokhlova E.V."/>
            <person name="Efimov B.A."/>
        </authorList>
    </citation>
    <scope>NUCLEOTIDE SEQUENCE [LARGE SCALE GENOMIC DNA]</scope>
    <source>
        <strain evidence="1">585-1</strain>
    </source>
</reference>
<dbReference type="InterPro" id="IPR036185">
    <property type="entry name" value="DNA_heli_DnaB-like_N_sf"/>
</dbReference>
<dbReference type="Proteomes" id="UP000032483">
    <property type="component" value="Unassembled WGS sequence"/>
</dbReference>
<accession>A0A0D8J397</accession>
<dbReference type="InterPro" id="IPR016136">
    <property type="entry name" value="DNA_helicase_N/primase_C"/>
</dbReference>
<protein>
    <recommendedName>
        <fullName evidence="3">SF4 helicase domain-containing protein</fullName>
    </recommendedName>
</protein>
<dbReference type="GO" id="GO:0005524">
    <property type="term" value="F:ATP binding"/>
    <property type="evidence" value="ECO:0007669"/>
    <property type="project" value="InterPro"/>
</dbReference>
<dbReference type="RefSeq" id="WP_050004536.1">
    <property type="nucleotide sequence ID" value="NZ_JXXK01000002.1"/>
</dbReference>
<keyword evidence="2" id="KW-1185">Reference proteome</keyword>
<gene>
    <name evidence="1" type="ORF">TQ39_03210</name>
</gene>
<dbReference type="InterPro" id="IPR027417">
    <property type="entry name" value="P-loop_NTPase"/>
</dbReference>
<organism evidence="1 2">
    <name type="scientific">Ruthenibacterium lactatiformans</name>
    <dbReference type="NCBI Taxonomy" id="1550024"/>
    <lineage>
        <taxon>Bacteria</taxon>
        <taxon>Bacillati</taxon>
        <taxon>Bacillota</taxon>
        <taxon>Clostridia</taxon>
        <taxon>Eubacteriales</taxon>
        <taxon>Oscillospiraceae</taxon>
        <taxon>Ruthenibacterium</taxon>
    </lineage>
</organism>
<name>A0A0D8J397_9FIRM</name>
<dbReference type="Gene3D" id="1.10.860.10">
    <property type="entry name" value="DNAb Helicase, Chain A"/>
    <property type="match status" value="1"/>
</dbReference>
<evidence type="ECO:0008006" key="3">
    <source>
        <dbReference type="Google" id="ProtNLM"/>
    </source>
</evidence>
<dbReference type="SUPFAM" id="SSF48024">
    <property type="entry name" value="N-terminal domain of DnaB helicase"/>
    <property type="match status" value="1"/>
</dbReference>
<dbReference type="Gene3D" id="3.40.50.300">
    <property type="entry name" value="P-loop containing nucleotide triphosphate hydrolases"/>
    <property type="match status" value="1"/>
</dbReference>